<accession>A0A0W1ABT6</accession>
<keyword evidence="1" id="KW-0808">Transferase</keyword>
<name>A0A0W1ABT6_9GAMM</name>
<protein>
    <submittedName>
        <fullName evidence="1">Shikimate kinase</fullName>
    </submittedName>
</protein>
<dbReference type="InterPro" id="IPR027417">
    <property type="entry name" value="P-loop_NTPase"/>
</dbReference>
<dbReference type="OrthoDB" id="5646444at2"/>
<dbReference type="Proteomes" id="UP000054729">
    <property type="component" value="Unassembled WGS sequence"/>
</dbReference>
<evidence type="ECO:0000313" key="2">
    <source>
        <dbReference type="Proteomes" id="UP000054729"/>
    </source>
</evidence>
<dbReference type="AlphaFoldDB" id="A0A0W1ABT6"/>
<organism evidence="1 2">
    <name type="scientific">Legionella waltersii</name>
    <dbReference type="NCBI Taxonomy" id="66969"/>
    <lineage>
        <taxon>Bacteria</taxon>
        <taxon>Pseudomonadati</taxon>
        <taxon>Pseudomonadota</taxon>
        <taxon>Gammaproteobacteria</taxon>
        <taxon>Legionellales</taxon>
        <taxon>Legionellaceae</taxon>
        <taxon>Legionella</taxon>
    </lineage>
</organism>
<gene>
    <name evidence="1" type="ORF">Lwal_1585</name>
</gene>
<keyword evidence="2" id="KW-1185">Reference proteome</keyword>
<dbReference type="PATRIC" id="fig|66969.6.peg.1729"/>
<proteinExistence type="predicted"/>
<dbReference type="STRING" id="66969.Lwal_1585"/>
<dbReference type="Gene3D" id="3.40.50.300">
    <property type="entry name" value="P-loop containing nucleotide triphosphate hydrolases"/>
    <property type="match status" value="1"/>
</dbReference>
<dbReference type="EMBL" id="LNZB01000038">
    <property type="protein sequence ID" value="KTD78815.1"/>
    <property type="molecule type" value="Genomic_DNA"/>
</dbReference>
<dbReference type="RefSeq" id="WP_058480282.1">
    <property type="nucleotide sequence ID" value="NZ_CAAAIQ010000015.1"/>
</dbReference>
<sequence length="197" mass="22410">MIVFLFGLPGAGKTYLGQLLANHWSCPYWDGDEALTQEMRVAVHEERPFSEEMTRTLSNRMIESMTSLSSSHKTFVVSQAMLLETDRELFKKLFPDIRFVYIHCDKNTMLQRVASRANFVSVSYCEKLLTAFQPYEQAALQYPSVNNNNKDDTILLDELKQACTKESKNYPGNGFFNSMVLSIQSAPQKDLASSPNL</sequence>
<dbReference type="GO" id="GO:0016301">
    <property type="term" value="F:kinase activity"/>
    <property type="evidence" value="ECO:0007669"/>
    <property type="project" value="UniProtKB-KW"/>
</dbReference>
<evidence type="ECO:0000313" key="1">
    <source>
        <dbReference type="EMBL" id="KTD78815.1"/>
    </source>
</evidence>
<dbReference type="SUPFAM" id="SSF52540">
    <property type="entry name" value="P-loop containing nucleoside triphosphate hydrolases"/>
    <property type="match status" value="1"/>
</dbReference>
<dbReference type="Pfam" id="PF13238">
    <property type="entry name" value="AAA_18"/>
    <property type="match status" value="1"/>
</dbReference>
<keyword evidence="1" id="KW-0418">Kinase</keyword>
<comment type="caution">
    <text evidence="1">The sequence shown here is derived from an EMBL/GenBank/DDBJ whole genome shotgun (WGS) entry which is preliminary data.</text>
</comment>
<reference evidence="1 2" key="1">
    <citation type="submission" date="2015-11" db="EMBL/GenBank/DDBJ databases">
        <title>Genomic analysis of 38 Legionella species identifies large and diverse effector repertoires.</title>
        <authorList>
            <person name="Burstein D."/>
            <person name="Amaro F."/>
            <person name="Zusman T."/>
            <person name="Lifshitz Z."/>
            <person name="Cohen O."/>
            <person name="Gilbert J.A."/>
            <person name="Pupko T."/>
            <person name="Shuman H.A."/>
            <person name="Segal G."/>
        </authorList>
    </citation>
    <scope>NUCLEOTIDE SEQUENCE [LARGE SCALE GENOMIC DNA]</scope>
    <source>
        <strain evidence="1 2">ATCC 51914</strain>
    </source>
</reference>